<organism evidence="2 3">
    <name type="scientific">Pyrrhoderma noxium</name>
    <dbReference type="NCBI Taxonomy" id="2282107"/>
    <lineage>
        <taxon>Eukaryota</taxon>
        <taxon>Fungi</taxon>
        <taxon>Dikarya</taxon>
        <taxon>Basidiomycota</taxon>
        <taxon>Agaricomycotina</taxon>
        <taxon>Agaricomycetes</taxon>
        <taxon>Hymenochaetales</taxon>
        <taxon>Hymenochaetaceae</taxon>
        <taxon>Pyrrhoderma</taxon>
    </lineage>
</organism>
<proteinExistence type="predicted"/>
<protein>
    <recommendedName>
        <fullName evidence="4">PH domain-containing protein</fullName>
    </recommendedName>
</protein>
<feature type="region of interest" description="Disordered" evidence="1">
    <location>
        <begin position="1"/>
        <end position="85"/>
    </location>
</feature>
<gene>
    <name evidence="2" type="ORF">PNOK_0707700</name>
</gene>
<feature type="region of interest" description="Disordered" evidence="1">
    <location>
        <begin position="1153"/>
        <end position="1220"/>
    </location>
</feature>
<evidence type="ECO:0000256" key="1">
    <source>
        <dbReference type="SAM" id="MobiDB-lite"/>
    </source>
</evidence>
<keyword evidence="3" id="KW-1185">Reference proteome</keyword>
<feature type="compositionally biased region" description="Basic and acidic residues" evidence="1">
    <location>
        <begin position="984"/>
        <end position="1000"/>
    </location>
</feature>
<dbReference type="AlphaFoldDB" id="A0A286UBQ0"/>
<dbReference type="Proteomes" id="UP000217199">
    <property type="component" value="Unassembled WGS sequence"/>
</dbReference>
<feature type="region of interest" description="Disordered" evidence="1">
    <location>
        <begin position="136"/>
        <end position="166"/>
    </location>
</feature>
<feature type="compositionally biased region" description="Polar residues" evidence="1">
    <location>
        <begin position="8"/>
        <end position="22"/>
    </location>
</feature>
<evidence type="ECO:0000313" key="2">
    <source>
        <dbReference type="EMBL" id="PAV17013.1"/>
    </source>
</evidence>
<feature type="compositionally biased region" description="Polar residues" evidence="1">
    <location>
        <begin position="1195"/>
        <end position="1220"/>
    </location>
</feature>
<feature type="compositionally biased region" description="Polar residues" evidence="1">
    <location>
        <begin position="727"/>
        <end position="744"/>
    </location>
</feature>
<feature type="compositionally biased region" description="Polar residues" evidence="1">
    <location>
        <begin position="322"/>
        <end position="359"/>
    </location>
</feature>
<feature type="compositionally biased region" description="Polar residues" evidence="1">
    <location>
        <begin position="1157"/>
        <end position="1170"/>
    </location>
</feature>
<feature type="compositionally biased region" description="Low complexity" evidence="1">
    <location>
        <begin position="897"/>
        <end position="917"/>
    </location>
</feature>
<feature type="region of interest" description="Disordered" evidence="1">
    <location>
        <begin position="230"/>
        <end position="249"/>
    </location>
</feature>
<feature type="region of interest" description="Disordered" evidence="1">
    <location>
        <begin position="562"/>
        <end position="653"/>
    </location>
</feature>
<feature type="compositionally biased region" description="Pro residues" evidence="1">
    <location>
        <begin position="961"/>
        <end position="978"/>
    </location>
</feature>
<feature type="compositionally biased region" description="Low complexity" evidence="1">
    <location>
        <begin position="929"/>
        <end position="941"/>
    </location>
</feature>
<dbReference type="EMBL" id="NBII01000007">
    <property type="protein sequence ID" value="PAV17013.1"/>
    <property type="molecule type" value="Genomic_DNA"/>
</dbReference>
<feature type="compositionally biased region" description="Polar residues" evidence="1">
    <location>
        <begin position="766"/>
        <end position="793"/>
    </location>
</feature>
<feature type="compositionally biased region" description="Low complexity" evidence="1">
    <location>
        <begin position="829"/>
        <end position="841"/>
    </location>
</feature>
<feature type="compositionally biased region" description="Polar residues" evidence="1">
    <location>
        <begin position="295"/>
        <end position="311"/>
    </location>
</feature>
<name>A0A286UBQ0_9AGAM</name>
<dbReference type="STRING" id="2282107.A0A286UBQ0"/>
<evidence type="ECO:0008006" key="4">
    <source>
        <dbReference type="Google" id="ProtNLM"/>
    </source>
</evidence>
<sequence>MDTVDDGGQTTPTKSHQNTSGRILSLPSIMGSTLPAVVSGRRASSPSPHPGSPANISNPSSPSQQPQVATTSHASRPTGRFSDAFASFNGRSRALSIDSDLHSDTPGKQKKVYGLFEENMIDSSFGIDADPFASHVNDTKTQDSHHSVAPSSFSSPSSSKDPREVTEEIGEVYCLLPLMPWDSEKLASPPQQWKGLPWKTKGKAKGHWALRPPSSAHIISDVIEISAAKAGSISARDEEDENERRERDRLREVAAESIGISPLLREDSTTRLTALSGNDSFNVDDDSLDEDAGVNGTSSFSGLTSTNQAQHIQARESRHARSSSLSGIITPSTPLSSNWPIPSSTTGHSRTPKGSVSGSLLQSELPPFPCLLSMLESLTSKSSSVLKFYPSSPLLFLGVSRQWRTRFIVLTMPSHPKSPLRSNFQSLSSERQSSVCHLHVFKSPAPDEREIERLEVNENSVVFIAEEEIAGKRQVVKVGGIDVGGKRKDVNTEENGQIMWFLSISDFKEAQSWIAILKDAVFDQRSEKAGFGMPTNSRMSLGPKGDLDVMLSLRAQDVASFRSQTQMNPTMTSDQTELTRKRGASSPAPTMRSWSGERKNNENRLSSPPGRMVSLKGLFSVPGRTRSMSQSTDRSDASSPPSPTEPSSFTSRGTTLLSMIRPANEDGYQEAIEPDSGIVPTSSTTANHVISVPILTTEAIFSNAEMNMDRTSLKSRDRELPEWYSIQSRQHVRGDSSSSVNASPTLLPPPRSKRPWTSAGLLGNVNREQLPTENGNSTLRKSFQSTLSNQSGRPSLEGKGRPPSPSGSLGAPGVFGSPDMKSKDNRRGSLSSSVSSFISPPSERDQSLGRSNSAIQQRFRVGRVPKMLAPPSGPPPSVPSIPSQSSSGASEKNTFMSPDSRPPSRSSSVRSNSNSDVMQNGTNPGRRLSTSSGLSSVSSQSNVKALNGIRHNSLSPKRASVPPPQRPAPTSALPPTPPQANGAKQDDSPPRRTSFRDSLSHRSLRFSLTPPPVKNSLQSEDAFRRRSLSNGSSVSSNHSLAPPAPPPTGPLPPIPQDLTPIRQSFRERLRMKSAPSTPPTSLPGSTPLVTVSSVASLKEARQSVIIGEPITAIPRDLNFLNMTTPVEQVPPINDLNFLNMSSPVATTFSKPIPIVRTSDSPSPTNGSPPNMTVLPPPPRRNRAGTLSEKDRERASQSLEANGNGMPTTDTPVHVVQQSCT</sequence>
<feature type="compositionally biased region" description="Pro residues" evidence="1">
    <location>
        <begin position="1042"/>
        <end position="1055"/>
    </location>
</feature>
<feature type="compositionally biased region" description="Acidic residues" evidence="1">
    <location>
        <begin position="282"/>
        <end position="292"/>
    </location>
</feature>
<feature type="compositionally biased region" description="Low complexity" evidence="1">
    <location>
        <begin position="1028"/>
        <end position="1040"/>
    </location>
</feature>
<comment type="caution">
    <text evidence="2">The sequence shown here is derived from an EMBL/GenBank/DDBJ whole genome shotgun (WGS) entry which is preliminary data.</text>
</comment>
<reference evidence="2 3" key="1">
    <citation type="journal article" date="2017" name="Mol. Ecol.">
        <title>Comparative and population genomic landscape of Phellinus noxius: A hypervariable fungus causing root rot in trees.</title>
        <authorList>
            <person name="Chung C.L."/>
            <person name="Lee T.J."/>
            <person name="Akiba M."/>
            <person name="Lee H.H."/>
            <person name="Kuo T.H."/>
            <person name="Liu D."/>
            <person name="Ke H.M."/>
            <person name="Yokoi T."/>
            <person name="Roa M.B."/>
            <person name="Lu M.J."/>
            <person name="Chang Y.Y."/>
            <person name="Ann P.J."/>
            <person name="Tsai J.N."/>
            <person name="Chen C.Y."/>
            <person name="Tzean S.S."/>
            <person name="Ota Y."/>
            <person name="Hattori T."/>
            <person name="Sahashi N."/>
            <person name="Liou R.F."/>
            <person name="Kikuchi T."/>
            <person name="Tsai I.J."/>
        </authorList>
    </citation>
    <scope>NUCLEOTIDE SEQUENCE [LARGE SCALE GENOMIC DNA]</scope>
    <source>
        <strain evidence="2 3">FFPRI411160</strain>
    </source>
</reference>
<dbReference type="InParanoid" id="A0A286UBQ0"/>
<accession>A0A286UBQ0</accession>
<evidence type="ECO:0000313" key="3">
    <source>
        <dbReference type="Proteomes" id="UP000217199"/>
    </source>
</evidence>
<dbReference type="OrthoDB" id="3256387at2759"/>
<feature type="region of interest" description="Disordered" evidence="1">
    <location>
        <begin position="276"/>
        <end position="359"/>
    </location>
</feature>
<feature type="compositionally biased region" description="Low complexity" evidence="1">
    <location>
        <begin position="147"/>
        <end position="159"/>
    </location>
</feature>
<feature type="compositionally biased region" description="Polar residues" evidence="1">
    <location>
        <begin position="562"/>
        <end position="576"/>
    </location>
</feature>
<feature type="region of interest" description="Disordered" evidence="1">
    <location>
        <begin position="727"/>
        <end position="1058"/>
    </location>
</feature>
<feature type="compositionally biased region" description="Basic and acidic residues" evidence="1">
    <location>
        <begin position="137"/>
        <end position="146"/>
    </location>
</feature>